<dbReference type="InterPro" id="IPR025734">
    <property type="entry name" value="EspG"/>
</dbReference>
<protein>
    <submittedName>
        <fullName evidence="5">ESX secretion-associated protein EspG</fullName>
    </submittedName>
</protein>
<dbReference type="RefSeq" id="WP_378058800.1">
    <property type="nucleotide sequence ID" value="NZ_JBHSIS010000011.1"/>
</dbReference>
<keyword evidence="6" id="KW-1185">Reference proteome</keyword>
<evidence type="ECO:0000256" key="2">
    <source>
        <dbReference type="ARBA" id="ARBA00006411"/>
    </source>
</evidence>
<accession>A0ABV9S7F3</accession>
<comment type="similarity">
    <text evidence="2">Belongs to the EspG family.</text>
</comment>
<proteinExistence type="inferred from homology"/>
<evidence type="ECO:0000313" key="5">
    <source>
        <dbReference type="EMBL" id="MFC4856813.1"/>
    </source>
</evidence>
<evidence type="ECO:0000313" key="6">
    <source>
        <dbReference type="Proteomes" id="UP001595859"/>
    </source>
</evidence>
<dbReference type="Pfam" id="PF14011">
    <property type="entry name" value="ESX-1_EspG"/>
    <property type="match status" value="1"/>
</dbReference>
<name>A0ABV9S7F3_9PSEU</name>
<gene>
    <name evidence="5" type="ORF">ACFPCV_25190</name>
</gene>
<evidence type="ECO:0000256" key="4">
    <source>
        <dbReference type="ARBA" id="ARBA00023186"/>
    </source>
</evidence>
<evidence type="ECO:0000256" key="3">
    <source>
        <dbReference type="ARBA" id="ARBA00022490"/>
    </source>
</evidence>
<dbReference type="EMBL" id="JBHSIS010000011">
    <property type="protein sequence ID" value="MFC4856813.1"/>
    <property type="molecule type" value="Genomic_DNA"/>
</dbReference>
<keyword evidence="4" id="KW-0143">Chaperone</keyword>
<organism evidence="5 6">
    <name type="scientific">Actinophytocola glycyrrhizae</name>
    <dbReference type="NCBI Taxonomy" id="2044873"/>
    <lineage>
        <taxon>Bacteria</taxon>
        <taxon>Bacillati</taxon>
        <taxon>Actinomycetota</taxon>
        <taxon>Actinomycetes</taxon>
        <taxon>Pseudonocardiales</taxon>
        <taxon>Pseudonocardiaceae</taxon>
    </lineage>
</organism>
<comment type="subcellular location">
    <subcellularLocation>
        <location evidence="1">Cytoplasm</location>
    </subcellularLocation>
</comment>
<keyword evidence="3" id="KW-0963">Cytoplasm</keyword>
<dbReference type="Proteomes" id="UP001595859">
    <property type="component" value="Unassembled WGS sequence"/>
</dbReference>
<comment type="caution">
    <text evidence="5">The sequence shown here is derived from an EMBL/GenBank/DDBJ whole genome shotgun (WGS) entry which is preliminary data.</text>
</comment>
<sequence length="276" mass="30296">MVTASKLQSTTLWPPIALVAWQEMWRMYSSTIPMPVVLDLPRTDGVRSAADRNHEALGVHAALVASGYAVREGSGVRLSRDARAMLRVLARPSREVDLRMDIRGESVRALAAVPRSGDVVRVSIHEYDDIRRSAVVVESVRTSAPALAAVDLLPDSPGPGRIRALSVPLDQLERAIDGYRTDRFIDTLKAHIGSAAGDVQDLLRRGHTMRAKFGLAALNRDGRRARHPSAVMVHDSTAGRHVLAQRGEYLTIDRVNDHQVAAMLEQRLAEQVDGRC</sequence>
<evidence type="ECO:0000256" key="1">
    <source>
        <dbReference type="ARBA" id="ARBA00004496"/>
    </source>
</evidence>
<reference evidence="6" key="1">
    <citation type="journal article" date="2019" name="Int. J. Syst. Evol. Microbiol.">
        <title>The Global Catalogue of Microorganisms (GCM) 10K type strain sequencing project: providing services to taxonomists for standard genome sequencing and annotation.</title>
        <authorList>
            <consortium name="The Broad Institute Genomics Platform"/>
            <consortium name="The Broad Institute Genome Sequencing Center for Infectious Disease"/>
            <person name="Wu L."/>
            <person name="Ma J."/>
        </authorList>
    </citation>
    <scope>NUCLEOTIDE SEQUENCE [LARGE SCALE GENOMIC DNA]</scope>
    <source>
        <strain evidence="6">ZS-22-S1</strain>
    </source>
</reference>